<dbReference type="InterPro" id="IPR044955">
    <property type="entry name" value="CCMFC"/>
</dbReference>
<dbReference type="PANTHER" id="PTHR36010">
    <property type="entry name" value="CYTOCHROME C BIOGENESIS CCMF C-TERMINAL-LIKE MITOCHONDRIAL PROTEIN-RELATED"/>
    <property type="match status" value="1"/>
</dbReference>
<name>A0AAV1SFE3_9ROSI</name>
<dbReference type="Proteomes" id="UP001314170">
    <property type="component" value="Unassembled WGS sequence"/>
</dbReference>
<accession>A0AAV1SFE3</accession>
<reference evidence="1 2" key="1">
    <citation type="submission" date="2024-01" db="EMBL/GenBank/DDBJ databases">
        <authorList>
            <person name="Waweru B."/>
        </authorList>
    </citation>
    <scope>NUCLEOTIDE SEQUENCE [LARGE SCALE GENOMIC DNA]</scope>
</reference>
<organism evidence="1 2">
    <name type="scientific">Dovyalis caffra</name>
    <dbReference type="NCBI Taxonomy" id="77055"/>
    <lineage>
        <taxon>Eukaryota</taxon>
        <taxon>Viridiplantae</taxon>
        <taxon>Streptophyta</taxon>
        <taxon>Embryophyta</taxon>
        <taxon>Tracheophyta</taxon>
        <taxon>Spermatophyta</taxon>
        <taxon>Magnoliopsida</taxon>
        <taxon>eudicotyledons</taxon>
        <taxon>Gunneridae</taxon>
        <taxon>Pentapetalae</taxon>
        <taxon>rosids</taxon>
        <taxon>fabids</taxon>
        <taxon>Malpighiales</taxon>
        <taxon>Salicaceae</taxon>
        <taxon>Flacourtieae</taxon>
        <taxon>Dovyalis</taxon>
    </lineage>
</organism>
<gene>
    <name evidence="1" type="ORF">DCAF_LOCUS21791</name>
</gene>
<dbReference type="GO" id="GO:0017004">
    <property type="term" value="P:cytochrome complex assembly"/>
    <property type="evidence" value="ECO:0007669"/>
    <property type="project" value="InterPro"/>
</dbReference>
<protein>
    <submittedName>
        <fullName evidence="1">Uncharacterized protein</fullName>
    </submittedName>
</protein>
<sequence length="149" mass="16549">MPRAPSIRFSSIDEAHSRKFICSMDGAKSGVLVRASRPILLPDKIWSATQEQSEKVKQWNLAFRSHRKGGLDLKRKDHRGRGIQYSVQNQSPPSLPGKVTLYIVAENPDKFTVMALPVGSNVTFLANQNEDDLEDDAVSSALSSVRKPM</sequence>
<evidence type="ECO:0000313" key="1">
    <source>
        <dbReference type="EMBL" id="CAK7349081.1"/>
    </source>
</evidence>
<keyword evidence="2" id="KW-1185">Reference proteome</keyword>
<dbReference type="PANTHER" id="PTHR36010:SF1">
    <property type="entry name" value="CYTOCHROME C BIOGENESIS CCMF C-TERMINAL-LIKE MITOCHONDRIAL PROTEIN-RELATED"/>
    <property type="match status" value="1"/>
</dbReference>
<comment type="caution">
    <text evidence="1">The sequence shown here is derived from an EMBL/GenBank/DDBJ whole genome shotgun (WGS) entry which is preliminary data.</text>
</comment>
<evidence type="ECO:0000313" key="2">
    <source>
        <dbReference type="Proteomes" id="UP001314170"/>
    </source>
</evidence>
<proteinExistence type="predicted"/>
<dbReference type="EMBL" id="CAWUPB010001173">
    <property type="protein sequence ID" value="CAK7349081.1"/>
    <property type="molecule type" value="Genomic_DNA"/>
</dbReference>
<dbReference type="AlphaFoldDB" id="A0AAV1SFE3"/>